<dbReference type="SMART" id="SM01245">
    <property type="entry name" value="Jag_N"/>
    <property type="match status" value="1"/>
</dbReference>
<dbReference type="InterPro" id="IPR046865">
    <property type="entry name" value="FapA_b_solenoid"/>
</dbReference>
<protein>
    <submittedName>
        <fullName evidence="2">Flagellar assembly protein A</fullName>
    </submittedName>
</protein>
<dbReference type="Pfam" id="PF14804">
    <property type="entry name" value="Jag_N"/>
    <property type="match status" value="1"/>
</dbReference>
<evidence type="ECO:0000313" key="3">
    <source>
        <dbReference type="Proteomes" id="UP001623592"/>
    </source>
</evidence>
<name>A0ABW8TJY7_9CLOT</name>
<organism evidence="2 3">
    <name type="scientific">Clostridium neuense</name>
    <dbReference type="NCBI Taxonomy" id="1728934"/>
    <lineage>
        <taxon>Bacteria</taxon>
        <taxon>Bacillati</taxon>
        <taxon>Bacillota</taxon>
        <taxon>Clostridia</taxon>
        <taxon>Eubacteriales</taxon>
        <taxon>Clostridiaceae</taxon>
        <taxon>Clostridium</taxon>
    </lineage>
</organism>
<dbReference type="Proteomes" id="UP001623592">
    <property type="component" value="Unassembled WGS sequence"/>
</dbReference>
<dbReference type="Pfam" id="PF03961">
    <property type="entry name" value="FapA"/>
    <property type="match status" value="1"/>
</dbReference>
<dbReference type="InterPro" id="IPR038247">
    <property type="entry name" value="Jag_N_dom_sf"/>
</dbReference>
<proteinExistence type="predicted"/>
<dbReference type="Pfam" id="PF20250">
    <property type="entry name" value="FapA_N"/>
    <property type="match status" value="1"/>
</dbReference>
<comment type="caution">
    <text evidence="2">The sequence shown here is derived from an EMBL/GenBank/DDBJ whole genome shotgun (WGS) entry which is preliminary data.</text>
</comment>
<dbReference type="EMBL" id="JBJIAA010000012">
    <property type="protein sequence ID" value="MFL0251810.1"/>
    <property type="molecule type" value="Genomic_DNA"/>
</dbReference>
<evidence type="ECO:0000313" key="2">
    <source>
        <dbReference type="EMBL" id="MFL0251810.1"/>
    </source>
</evidence>
<reference evidence="2 3" key="1">
    <citation type="submission" date="2024-11" db="EMBL/GenBank/DDBJ databases">
        <authorList>
            <person name="Heng Y.C."/>
            <person name="Lim A.C.H."/>
            <person name="Lee J.K.Y."/>
            <person name="Kittelmann S."/>
        </authorList>
    </citation>
    <scope>NUCLEOTIDE SEQUENCE [LARGE SCALE GENOMIC DNA]</scope>
    <source>
        <strain evidence="2 3">WILCCON 0114</strain>
    </source>
</reference>
<dbReference type="InterPro" id="IPR032782">
    <property type="entry name" value="KhpB_N"/>
</dbReference>
<keyword evidence="2" id="KW-0969">Cilium</keyword>
<dbReference type="RefSeq" id="WP_406788459.1">
    <property type="nucleotide sequence ID" value="NZ_JBJIAA010000012.1"/>
</dbReference>
<dbReference type="InterPro" id="IPR046866">
    <property type="entry name" value="FapA_N"/>
</dbReference>
<keyword evidence="3" id="KW-1185">Reference proteome</keyword>
<keyword evidence="2" id="KW-0966">Cell projection</keyword>
<dbReference type="PANTHER" id="PTHR38032:SF1">
    <property type="entry name" value="RNA-BINDING PROTEIN KHPB N-TERMINAL DOMAIN-CONTAINING PROTEIN"/>
    <property type="match status" value="1"/>
</dbReference>
<keyword evidence="2" id="KW-0282">Flagellum</keyword>
<accession>A0ABW8TJY7</accession>
<dbReference type="InterPro" id="IPR005646">
    <property type="entry name" value="FapA"/>
</dbReference>
<feature type="domain" description="RNA-binding protein KhpB N-terminal" evidence="1">
    <location>
        <begin position="5"/>
        <end position="52"/>
    </location>
</feature>
<sequence length="637" mass="70341">MNREIFNGSTVEECINKACNELNISKSDIKYEILEERNGIFKKKAQIAVEVEEEKDEKSVDGTACIINGKLIVTNPKENGDFAKIVIPQNIFVIIDGVQVFGKKEVNNSMNIKFKFDEIEKPTRKLNISITPDNLEAYIDISYVSKNEFKLKDVPESNEIILEPEVSKQQRPPAYTESELRNELNKNKIVYGILEESIKKCASGKDISRMLVAAGVKVQNDQDDSIEFKININGNSKFKENENGNIDFKSIGFVNAVTAGDIIAIKHEGAKGINGKDIYGKEIKKKLGKKLSITCDENCKIENNKVIALKSGKASFKGNKFFIVGVHEVNSDVDLKTGNIKFLGAVNVKGSVLEGMSVESGNDIIINNNVESAVIKAKGNVTIGKNAILSQIYSGGEDVEVLSKIELLDNLSKNIAELIDAVSQIKKYNTKNKFSSDGEIIKVLIESKFKNITKMCKSYILLVSNINDKFEKIFIQKLIGIAPLRIKDANELMAIVEEAKEEIGNLKAILSIPSDINISYCQECTIEGSGNIYINGKGEYISNITSNNSIEFINKDAVARGGQLKAKNEIKCGVVGSIGGVVTRVCVDIKGHIYCEVAYPNTIFAVGNKEFTIDNPSKNIHAYVDHKDDLIVDKLLL</sequence>
<evidence type="ECO:0000259" key="1">
    <source>
        <dbReference type="SMART" id="SM01245"/>
    </source>
</evidence>
<dbReference type="Gene3D" id="3.30.30.80">
    <property type="entry name" value="probable RNA-binding protein from clostridium symbiosum atcc 14940"/>
    <property type="match status" value="1"/>
</dbReference>
<gene>
    <name evidence="2" type="ORF">ACJDT4_15430</name>
</gene>
<dbReference type="PANTHER" id="PTHR38032">
    <property type="entry name" value="POLYMERASE-RELATED"/>
    <property type="match status" value="1"/>
</dbReference>